<dbReference type="InterPro" id="IPR016181">
    <property type="entry name" value="Acyl_CoA_acyltransferase"/>
</dbReference>
<proteinExistence type="predicted"/>
<dbReference type="EMBL" id="CP002372">
    <property type="protein sequence ID" value="ADT84216.1"/>
    <property type="molecule type" value="Genomic_DNA"/>
</dbReference>
<dbReference type="SUPFAM" id="SSF55729">
    <property type="entry name" value="Acyl-CoA N-acyltransferases (Nat)"/>
    <property type="match status" value="1"/>
</dbReference>
<dbReference type="KEGG" id="tba:TERMP_01240"/>
<dbReference type="Gene3D" id="3.40.630.30">
    <property type="match status" value="1"/>
</dbReference>
<dbReference type="Proteomes" id="UP000007478">
    <property type="component" value="Chromosome"/>
</dbReference>
<reference evidence="2 3" key="1">
    <citation type="journal article" date="2011" name="J. Bacteriol.">
        <title>Complete genome sequence of the hyperthermophilic, piezophilic, heterotrophic, and carboxydotrophic archaeon Thermococcus barophilus MP.</title>
        <authorList>
            <person name="Vannier P."/>
            <person name="Marteinsson V.T."/>
            <person name="Fridjonsson O.H."/>
            <person name="Oger P."/>
            <person name="Jebbar M."/>
        </authorList>
    </citation>
    <scope>NUCLEOTIDE SEQUENCE [LARGE SCALE GENOMIC DNA]</scope>
    <source>
        <strain evidence="3">DSM 11836 / MP</strain>
    </source>
</reference>
<organism evidence="2 3">
    <name type="scientific">Thermococcus barophilus (strain DSM 11836 / MP)</name>
    <dbReference type="NCBI Taxonomy" id="391623"/>
    <lineage>
        <taxon>Archaea</taxon>
        <taxon>Methanobacteriati</taxon>
        <taxon>Methanobacteriota</taxon>
        <taxon>Thermococci</taxon>
        <taxon>Thermococcales</taxon>
        <taxon>Thermococcaceae</taxon>
        <taxon>Thermococcus</taxon>
    </lineage>
</organism>
<protein>
    <recommendedName>
        <fullName evidence="1">N-acetyltransferase domain-containing protein</fullName>
    </recommendedName>
</protein>
<evidence type="ECO:0000259" key="1">
    <source>
        <dbReference type="PROSITE" id="PS51186"/>
    </source>
</evidence>
<dbReference type="PATRIC" id="fig|391623.17.peg.1242"/>
<dbReference type="InterPro" id="IPR000182">
    <property type="entry name" value="GNAT_dom"/>
</dbReference>
<dbReference type="CDD" id="cd04301">
    <property type="entry name" value="NAT_SF"/>
    <property type="match status" value="1"/>
</dbReference>
<dbReference type="Pfam" id="PF00583">
    <property type="entry name" value="Acetyltransf_1"/>
    <property type="match status" value="1"/>
</dbReference>
<dbReference type="OrthoDB" id="43754at2157"/>
<feature type="domain" description="N-acetyltransferase" evidence="1">
    <location>
        <begin position="1"/>
        <end position="131"/>
    </location>
</feature>
<gene>
    <name evidence="2" type="ordered locus">TERMP_01240</name>
</gene>
<evidence type="ECO:0000313" key="2">
    <source>
        <dbReference type="EMBL" id="ADT84216.1"/>
    </source>
</evidence>
<dbReference type="eggNOG" id="arCOG00833">
    <property type="taxonomic scope" value="Archaea"/>
</dbReference>
<evidence type="ECO:0000313" key="3">
    <source>
        <dbReference type="Proteomes" id="UP000007478"/>
    </source>
</evidence>
<dbReference type="GeneID" id="25394637"/>
<dbReference type="HOGENOM" id="CLU_1154402_0_0_2"/>
<sequence>MIRRAKIEDKSILEEIHGGEPPWENFEVYLKAIRDSGGDIFLYGDKGEIELLPFNGKAHIHVLWVQEGYRGKGIGSKLLAFAEKWAKKRGLKGLSVIPEDGNAMRFYMKNGFGFKEWQVKVIKDVEGCDVKVESHYDNPPKFPNVSAVYTSGLFLWNLHKKAPRVRFRDFTILLIDEGSCVNAVIYGERLNRRIVKVAECLAGKIGKKLFLQVWMKDWKILEEEGFKKSVKLSGWRRFSLEPLF</sequence>
<dbReference type="PROSITE" id="PS51186">
    <property type="entry name" value="GNAT"/>
    <property type="match status" value="1"/>
</dbReference>
<accession>F0LH08</accession>
<keyword evidence="3" id="KW-1185">Reference proteome</keyword>
<name>F0LH08_THEBM</name>
<dbReference type="GO" id="GO:0016747">
    <property type="term" value="F:acyltransferase activity, transferring groups other than amino-acyl groups"/>
    <property type="evidence" value="ECO:0007669"/>
    <property type="project" value="InterPro"/>
</dbReference>
<dbReference type="RefSeq" id="WP_013467514.1">
    <property type="nucleotide sequence ID" value="NC_014804.1"/>
</dbReference>
<dbReference type="AlphaFoldDB" id="F0LH08"/>